<dbReference type="InterPro" id="IPR052421">
    <property type="entry name" value="PCW_Enzyme_Inhibitor"/>
</dbReference>
<dbReference type="NCBIfam" id="TIGR01614">
    <property type="entry name" value="PME_inhib"/>
    <property type="match status" value="1"/>
</dbReference>
<gene>
    <name evidence="6" type="ORF">SVIM_LOCUS64393</name>
</gene>
<proteinExistence type="inferred from homology"/>
<reference evidence="6" key="1">
    <citation type="submission" date="2019-03" db="EMBL/GenBank/DDBJ databases">
        <authorList>
            <person name="Mank J."/>
            <person name="Almeida P."/>
        </authorList>
    </citation>
    <scope>NUCLEOTIDE SEQUENCE</scope>
    <source>
        <strain evidence="6">78183</strain>
    </source>
</reference>
<feature type="chain" id="PRO_5027078005" description="Pectinesterase inhibitor domain-containing protein" evidence="4">
    <location>
        <begin position="30"/>
        <end position="183"/>
    </location>
</feature>
<keyword evidence="1 4" id="KW-0732">Signal</keyword>
<dbReference type="SMART" id="SM00856">
    <property type="entry name" value="PMEI"/>
    <property type="match status" value="1"/>
</dbReference>
<name>A0A6N2KC68_SALVM</name>
<comment type="similarity">
    <text evidence="3">Belongs to the PMEI family.</text>
</comment>
<dbReference type="PANTHER" id="PTHR36710:SF1">
    <property type="entry name" value="F14J9.2 PROTEIN"/>
    <property type="match status" value="1"/>
</dbReference>
<dbReference type="AlphaFoldDB" id="A0A6N2KC68"/>
<accession>A0A6N2KC68</accession>
<dbReference type="EMBL" id="CAADRP010000258">
    <property type="protein sequence ID" value="VFU25912.1"/>
    <property type="molecule type" value="Genomic_DNA"/>
</dbReference>
<evidence type="ECO:0000256" key="1">
    <source>
        <dbReference type="ARBA" id="ARBA00022729"/>
    </source>
</evidence>
<dbReference type="PANTHER" id="PTHR36710">
    <property type="entry name" value="PECTINESTERASE INHIBITOR-LIKE"/>
    <property type="match status" value="1"/>
</dbReference>
<dbReference type="InterPro" id="IPR035513">
    <property type="entry name" value="Invertase/methylesterase_inhib"/>
</dbReference>
<evidence type="ECO:0000256" key="4">
    <source>
        <dbReference type="SAM" id="SignalP"/>
    </source>
</evidence>
<dbReference type="InterPro" id="IPR034086">
    <property type="entry name" value="PMEI_plant"/>
</dbReference>
<organism evidence="6">
    <name type="scientific">Salix viminalis</name>
    <name type="common">Common osier</name>
    <name type="synonym">Basket willow</name>
    <dbReference type="NCBI Taxonomy" id="40686"/>
    <lineage>
        <taxon>Eukaryota</taxon>
        <taxon>Viridiplantae</taxon>
        <taxon>Streptophyta</taxon>
        <taxon>Embryophyta</taxon>
        <taxon>Tracheophyta</taxon>
        <taxon>Spermatophyta</taxon>
        <taxon>Magnoliopsida</taxon>
        <taxon>eudicotyledons</taxon>
        <taxon>Gunneridae</taxon>
        <taxon>Pentapetalae</taxon>
        <taxon>rosids</taxon>
        <taxon>fabids</taxon>
        <taxon>Malpighiales</taxon>
        <taxon>Salicaceae</taxon>
        <taxon>Saliceae</taxon>
        <taxon>Salix</taxon>
    </lineage>
</organism>
<feature type="domain" description="Pectinesterase inhibitor" evidence="5">
    <location>
        <begin position="31"/>
        <end position="175"/>
    </location>
</feature>
<dbReference type="Pfam" id="PF04043">
    <property type="entry name" value="PMEI"/>
    <property type="match status" value="1"/>
</dbReference>
<dbReference type="SUPFAM" id="SSF101148">
    <property type="entry name" value="Plant invertase/pectin methylesterase inhibitor"/>
    <property type="match status" value="1"/>
</dbReference>
<dbReference type="InterPro" id="IPR006501">
    <property type="entry name" value="Pectinesterase_inhib_dom"/>
</dbReference>
<sequence length="183" mass="20305">MAFSQCFSFLFPVLVIFLLTTSSPTSTEAQSTQDLIDRVCRQMEEYGFCNNAFHENMKTPETDFVGLTAIAIDLAIKNASNTYDYISLLAENTTNPSTKGAYMACECAYGIVKSSFLTGLGYFNRKDYAGMLEAEHDIPRTQANCEARLSTPPTPNPLADRNRQMRMLIAMALVTGHEIPQDS</sequence>
<protein>
    <recommendedName>
        <fullName evidence="5">Pectinesterase inhibitor domain-containing protein</fullName>
    </recommendedName>
</protein>
<evidence type="ECO:0000256" key="2">
    <source>
        <dbReference type="ARBA" id="ARBA00023157"/>
    </source>
</evidence>
<dbReference type="Gene3D" id="1.20.140.40">
    <property type="entry name" value="Invertase/pectin methylesterase inhibitor family protein"/>
    <property type="match status" value="1"/>
</dbReference>
<feature type="signal peptide" evidence="4">
    <location>
        <begin position="1"/>
        <end position="29"/>
    </location>
</feature>
<keyword evidence="2" id="KW-1015">Disulfide bond</keyword>
<evidence type="ECO:0000256" key="3">
    <source>
        <dbReference type="ARBA" id="ARBA00038471"/>
    </source>
</evidence>
<evidence type="ECO:0000313" key="6">
    <source>
        <dbReference type="EMBL" id="VFU25912.1"/>
    </source>
</evidence>
<dbReference type="GO" id="GO:0046910">
    <property type="term" value="F:pectinesterase inhibitor activity"/>
    <property type="evidence" value="ECO:0007669"/>
    <property type="project" value="InterPro"/>
</dbReference>
<dbReference type="CDD" id="cd15797">
    <property type="entry name" value="PMEI"/>
    <property type="match status" value="1"/>
</dbReference>
<evidence type="ECO:0000259" key="5">
    <source>
        <dbReference type="SMART" id="SM00856"/>
    </source>
</evidence>